<feature type="compositionally biased region" description="Basic and acidic residues" evidence="1">
    <location>
        <begin position="139"/>
        <end position="158"/>
    </location>
</feature>
<keyword evidence="4" id="KW-1185">Reference proteome</keyword>
<proteinExistence type="predicted"/>
<feature type="transmembrane region" description="Helical" evidence="2">
    <location>
        <begin position="12"/>
        <end position="30"/>
    </location>
</feature>
<feature type="compositionally biased region" description="Basic and acidic residues" evidence="1">
    <location>
        <begin position="255"/>
        <end position="326"/>
    </location>
</feature>
<evidence type="ECO:0000313" key="3">
    <source>
        <dbReference type="EMBL" id="OMH84914.1"/>
    </source>
</evidence>
<accession>A0A1R1PVE3</accession>
<evidence type="ECO:0000256" key="1">
    <source>
        <dbReference type="SAM" id="MobiDB-lite"/>
    </source>
</evidence>
<keyword evidence="2" id="KW-0812">Transmembrane</keyword>
<feature type="compositionally biased region" description="Basic and acidic residues" evidence="1">
    <location>
        <begin position="225"/>
        <end position="240"/>
    </location>
</feature>
<dbReference type="AlphaFoldDB" id="A0A1R1PVE3"/>
<reference evidence="4" key="1">
    <citation type="submission" date="2017-01" db="EMBL/GenBank/DDBJ databases">
        <authorList>
            <person name="Wang Y."/>
            <person name="White M."/>
            <person name="Kvist S."/>
            <person name="Moncalvo J.-M."/>
        </authorList>
    </citation>
    <scope>NUCLEOTIDE SEQUENCE [LARGE SCALE GENOMIC DNA]</scope>
    <source>
        <strain evidence="4">COL-18-3</strain>
    </source>
</reference>
<feature type="compositionally biased region" description="Basic residues" evidence="1">
    <location>
        <begin position="159"/>
        <end position="169"/>
    </location>
</feature>
<keyword evidence="2" id="KW-1133">Transmembrane helix</keyword>
<organism evidence="3 4">
    <name type="scientific">Zancudomyces culisetae</name>
    <name type="common">Gut fungus</name>
    <name type="synonym">Smittium culisetae</name>
    <dbReference type="NCBI Taxonomy" id="1213189"/>
    <lineage>
        <taxon>Eukaryota</taxon>
        <taxon>Fungi</taxon>
        <taxon>Fungi incertae sedis</taxon>
        <taxon>Zoopagomycota</taxon>
        <taxon>Kickxellomycotina</taxon>
        <taxon>Harpellomycetes</taxon>
        <taxon>Harpellales</taxon>
        <taxon>Legeriomycetaceae</taxon>
        <taxon>Zancudomyces</taxon>
    </lineage>
</organism>
<feature type="compositionally biased region" description="Basic and acidic residues" evidence="1">
    <location>
        <begin position="33"/>
        <end position="64"/>
    </location>
</feature>
<dbReference type="EMBL" id="LSSK01000131">
    <property type="protein sequence ID" value="OMH84914.1"/>
    <property type="molecule type" value="Genomic_DNA"/>
</dbReference>
<feature type="compositionally biased region" description="Polar residues" evidence="1">
    <location>
        <begin position="327"/>
        <end position="336"/>
    </location>
</feature>
<evidence type="ECO:0000256" key="2">
    <source>
        <dbReference type="SAM" id="Phobius"/>
    </source>
</evidence>
<feature type="compositionally biased region" description="Basic and acidic residues" evidence="1">
    <location>
        <begin position="170"/>
        <end position="198"/>
    </location>
</feature>
<protein>
    <submittedName>
        <fullName evidence="3">Uncharacterized protein</fullName>
    </submittedName>
</protein>
<gene>
    <name evidence="3" type="ORF">AX774_g1551</name>
</gene>
<evidence type="ECO:0000313" key="4">
    <source>
        <dbReference type="Proteomes" id="UP000188320"/>
    </source>
</evidence>
<comment type="caution">
    <text evidence="3">The sequence shown here is derived from an EMBL/GenBank/DDBJ whole genome shotgun (WGS) entry which is preliminary data.</text>
</comment>
<sequence>MDSGLIGNSQALTLLLAFICGSAITLYFSGKKTEKKTESLKNEEHQRDIELKNGKVSKTREAKSAKKRAKSSSTKDKVKEAPGNVKNTKNGDQSTKKEGASDNQEEYEMGAAKSGNKTSKKNGKKALANKNDVGVTSENDPKETASVESHTHDVEQSVKKTKKKKKSAKKKLELTNTEADHKDVAPVENSKEAGKDTGGDWILASTKPGSSRDKSKKVQNVSKSSKWDTIRPEETLEDAKSSNNGFAVLRLIPDTTERIKKPSSSRKDTKHKESTTLTKKARENLRRSNRVKEAKEALEEQQKQRREKHMKDLTNLRVQEQFKETRGSSSRGTSAKANGVPSGAHLHNGRLVWD</sequence>
<dbReference type="Proteomes" id="UP000188320">
    <property type="component" value="Unassembled WGS sequence"/>
</dbReference>
<keyword evidence="2" id="KW-0472">Membrane</keyword>
<feature type="region of interest" description="Disordered" evidence="1">
    <location>
        <begin position="33"/>
        <end position="354"/>
    </location>
</feature>
<name>A0A1R1PVE3_ZANCU</name>